<keyword evidence="3" id="KW-1185">Reference proteome</keyword>
<dbReference type="RefSeq" id="WP_119113867.1">
    <property type="nucleotide sequence ID" value="NZ_CBCSEO010000003.1"/>
</dbReference>
<evidence type="ECO:0000313" key="2">
    <source>
        <dbReference type="EMBL" id="RID83021.1"/>
    </source>
</evidence>
<dbReference type="OrthoDB" id="9811543at2"/>
<dbReference type="SUPFAM" id="SSF109635">
    <property type="entry name" value="DnaK suppressor protein DksA, alpha-hairpin domain"/>
    <property type="match status" value="1"/>
</dbReference>
<gene>
    <name evidence="2" type="ORF">D1970_15975</name>
</gene>
<protein>
    <submittedName>
        <fullName evidence="2">Uncharacterized protein</fullName>
    </submittedName>
</protein>
<dbReference type="EMBL" id="QWVT01000029">
    <property type="protein sequence ID" value="RID83021.1"/>
    <property type="molecule type" value="Genomic_DNA"/>
</dbReference>
<proteinExistence type="predicted"/>
<comment type="caution">
    <text evidence="2">The sequence shown here is derived from an EMBL/GenBank/DDBJ whole genome shotgun (WGS) entry which is preliminary data.</text>
</comment>
<dbReference type="AlphaFoldDB" id="A0A398AZX2"/>
<comment type="caution">
    <text evidence="1">Lacks conserved residue(s) required for the propagation of feature annotation.</text>
</comment>
<evidence type="ECO:0000256" key="1">
    <source>
        <dbReference type="PROSITE-ProRule" id="PRU00510"/>
    </source>
</evidence>
<dbReference type="InterPro" id="IPR037187">
    <property type="entry name" value="DnaK_N"/>
</dbReference>
<name>A0A398AZX2_9BACI</name>
<accession>A0A398AZX2</accession>
<evidence type="ECO:0000313" key="3">
    <source>
        <dbReference type="Proteomes" id="UP000265816"/>
    </source>
</evidence>
<dbReference type="PROSITE" id="PS51128">
    <property type="entry name" value="ZF_DKSA_2"/>
    <property type="match status" value="1"/>
</dbReference>
<dbReference type="Proteomes" id="UP000265816">
    <property type="component" value="Unassembled WGS sequence"/>
</dbReference>
<reference evidence="2 3" key="1">
    <citation type="submission" date="2018-08" db="EMBL/GenBank/DDBJ databases">
        <title>Bacillus jemisoniae sp. nov., Bacillus chryseoplanitiae sp. nov., Bacillus resnikiae sp. nov., and Bacillus frankliniae sp. nov., isolated from Viking spacecraft and associated surfaces.</title>
        <authorList>
            <person name="Seuylemezian A."/>
            <person name="Vaishampayan P."/>
        </authorList>
    </citation>
    <scope>NUCLEOTIDE SEQUENCE [LARGE SCALE GENOMIC DNA]</scope>
    <source>
        <strain evidence="2 3">JJ-247</strain>
    </source>
</reference>
<organism evidence="2 3">
    <name type="scientific">Mesobacillus zeae</name>
    <dbReference type="NCBI Taxonomy" id="1917180"/>
    <lineage>
        <taxon>Bacteria</taxon>
        <taxon>Bacillati</taxon>
        <taxon>Bacillota</taxon>
        <taxon>Bacilli</taxon>
        <taxon>Bacillales</taxon>
        <taxon>Bacillaceae</taxon>
        <taxon>Mesobacillus</taxon>
    </lineage>
</organism>
<dbReference type="Gene3D" id="1.20.120.910">
    <property type="entry name" value="DksA, coiled-coil domain"/>
    <property type="match status" value="1"/>
</dbReference>
<sequence>MLSTQQIDQLKTVLQEDRETLRMQIEGNHEEGYLNGSASEATGKLSAYDNHPADSGTELFERSKNIAMDEHHEGQLSKIDSAL</sequence>